<gene>
    <name evidence="2" type="ORF">AVDCRST_MAG88-4548</name>
</gene>
<feature type="non-terminal residue" evidence="2">
    <location>
        <position position="1"/>
    </location>
</feature>
<dbReference type="EMBL" id="CADCWM010001167">
    <property type="protein sequence ID" value="CAA9589309.1"/>
    <property type="molecule type" value="Genomic_DNA"/>
</dbReference>
<feature type="region of interest" description="Disordered" evidence="1">
    <location>
        <begin position="76"/>
        <end position="119"/>
    </location>
</feature>
<name>A0A6J4VUB4_9BACT</name>
<protein>
    <submittedName>
        <fullName evidence="2">Uncharacterized protein</fullName>
    </submittedName>
</protein>
<sequence length="119" mass="13662">GAGIERLADDHHVLVAELVGVVQEGHAGEGADIAEPPWVAPEEGQRLVVNARRRLQAEHLLHFQALLRRRARQRRGLLHRQGAAQRLPADRPFPTRGVSPERRGGRRRDRRRGHRRRRR</sequence>
<accession>A0A6J4VUB4</accession>
<feature type="non-terminal residue" evidence="2">
    <location>
        <position position="119"/>
    </location>
</feature>
<organism evidence="2">
    <name type="scientific">uncultured Thermomicrobiales bacterium</name>
    <dbReference type="NCBI Taxonomy" id="1645740"/>
    <lineage>
        <taxon>Bacteria</taxon>
        <taxon>Pseudomonadati</taxon>
        <taxon>Thermomicrobiota</taxon>
        <taxon>Thermomicrobia</taxon>
        <taxon>Thermomicrobiales</taxon>
        <taxon>environmental samples</taxon>
    </lineage>
</organism>
<evidence type="ECO:0000256" key="1">
    <source>
        <dbReference type="SAM" id="MobiDB-lite"/>
    </source>
</evidence>
<proteinExistence type="predicted"/>
<feature type="compositionally biased region" description="Basic residues" evidence="1">
    <location>
        <begin position="104"/>
        <end position="119"/>
    </location>
</feature>
<dbReference type="AlphaFoldDB" id="A0A6J4VUB4"/>
<reference evidence="2" key="1">
    <citation type="submission" date="2020-02" db="EMBL/GenBank/DDBJ databases">
        <authorList>
            <person name="Meier V. D."/>
        </authorList>
    </citation>
    <scope>NUCLEOTIDE SEQUENCE</scope>
    <source>
        <strain evidence="2">AVDCRST_MAG88</strain>
    </source>
</reference>
<evidence type="ECO:0000313" key="2">
    <source>
        <dbReference type="EMBL" id="CAA9589309.1"/>
    </source>
</evidence>